<organism evidence="5 6">
    <name type="scientific">Kibdelosporangium phytohabitans</name>
    <dbReference type="NCBI Taxonomy" id="860235"/>
    <lineage>
        <taxon>Bacteria</taxon>
        <taxon>Bacillati</taxon>
        <taxon>Actinomycetota</taxon>
        <taxon>Actinomycetes</taxon>
        <taxon>Pseudonocardiales</taxon>
        <taxon>Pseudonocardiaceae</taxon>
        <taxon>Kibdelosporangium</taxon>
    </lineage>
</organism>
<dbReference type="InterPro" id="IPR000792">
    <property type="entry name" value="Tscrpt_reg_LuxR_C"/>
</dbReference>
<dbReference type="GO" id="GO:0006355">
    <property type="term" value="P:regulation of DNA-templated transcription"/>
    <property type="evidence" value="ECO:0007669"/>
    <property type="project" value="InterPro"/>
</dbReference>
<dbReference type="Pfam" id="PF00196">
    <property type="entry name" value="GerE"/>
    <property type="match status" value="1"/>
</dbReference>
<dbReference type="CDD" id="cd06170">
    <property type="entry name" value="LuxR_C_like"/>
    <property type="match status" value="1"/>
</dbReference>
<dbReference type="SUPFAM" id="SSF46894">
    <property type="entry name" value="C-terminal effector domain of the bipartite response regulators"/>
    <property type="match status" value="1"/>
</dbReference>
<protein>
    <submittedName>
        <fullName evidence="5">LuxR family transcriptional regulator</fullName>
    </submittedName>
</protein>
<accession>A0A0N9IF11</accession>
<dbReference type="InterPro" id="IPR036388">
    <property type="entry name" value="WH-like_DNA-bd_sf"/>
</dbReference>
<keyword evidence="6" id="KW-1185">Reference proteome</keyword>
<keyword evidence="1" id="KW-0805">Transcription regulation</keyword>
<dbReference type="GO" id="GO:0003677">
    <property type="term" value="F:DNA binding"/>
    <property type="evidence" value="ECO:0007669"/>
    <property type="project" value="UniProtKB-KW"/>
</dbReference>
<keyword evidence="2" id="KW-0238">DNA-binding</keyword>
<keyword evidence="3" id="KW-0804">Transcription</keyword>
<sequence>MASRRGNAQSGRMGNLVDRAVRAPDALAMFTEASARLRELVPFDAAVWRTTDPDTGLMTSPVRTENLDDDGCAVYWDCELFAEDVNLFRDLARSKSPVASLRAATGDLPRRSKLYHDYLRPRGLADELRAVMRAGGRPRGHISLFRAQGKPAFDQRDSSVVESMLVPLAKRLRSFAEPGAVVPGSPGPGLLIFDSADHLVSANDDAVDLLAELPEGPAVRTALGVRVPVWIESTVIQARAIAQEHARGSARIRMRTRAGRWLVCHASCLRAADGLVTSTAVVIEPAKVSEIVPLIIDAYGLSERELEITQCVARGLATAEIAEQLVLSPHTVRDHIKAIFEKAGVSSRGELVGKLFTEHYEPLAAKDIVRQ</sequence>
<dbReference type="STRING" id="860235.AOZ06_46890"/>
<dbReference type="PANTHER" id="PTHR44688:SF16">
    <property type="entry name" value="DNA-BINDING TRANSCRIPTIONAL ACTIVATOR DEVR_DOSR"/>
    <property type="match status" value="1"/>
</dbReference>
<evidence type="ECO:0000313" key="5">
    <source>
        <dbReference type="EMBL" id="ALG13396.1"/>
    </source>
</evidence>
<dbReference type="PANTHER" id="PTHR44688">
    <property type="entry name" value="DNA-BINDING TRANSCRIPTIONAL ACTIVATOR DEVR_DOSR"/>
    <property type="match status" value="1"/>
</dbReference>
<gene>
    <name evidence="5" type="ORF">AOZ06_46890</name>
</gene>
<dbReference type="InterPro" id="IPR016032">
    <property type="entry name" value="Sig_transdc_resp-reg_C-effctor"/>
</dbReference>
<dbReference type="AlphaFoldDB" id="A0A0N9IF11"/>
<dbReference type="EMBL" id="CP012752">
    <property type="protein sequence ID" value="ALG13396.1"/>
    <property type="molecule type" value="Genomic_DNA"/>
</dbReference>
<evidence type="ECO:0000313" key="6">
    <source>
        <dbReference type="Proteomes" id="UP000063699"/>
    </source>
</evidence>
<name>A0A0N9IF11_9PSEU</name>
<dbReference type="OrthoDB" id="9815744at2"/>
<evidence type="ECO:0000259" key="4">
    <source>
        <dbReference type="PROSITE" id="PS50043"/>
    </source>
</evidence>
<dbReference type="PROSITE" id="PS00622">
    <property type="entry name" value="HTH_LUXR_1"/>
    <property type="match status" value="1"/>
</dbReference>
<proteinExistence type="predicted"/>
<feature type="domain" description="HTH luxR-type" evidence="4">
    <location>
        <begin position="294"/>
        <end position="359"/>
    </location>
</feature>
<dbReference type="PRINTS" id="PR00038">
    <property type="entry name" value="HTHLUXR"/>
</dbReference>
<evidence type="ECO:0000256" key="2">
    <source>
        <dbReference type="ARBA" id="ARBA00023125"/>
    </source>
</evidence>
<dbReference type="PROSITE" id="PS50043">
    <property type="entry name" value="HTH_LUXR_2"/>
    <property type="match status" value="1"/>
</dbReference>
<dbReference type="Gene3D" id="1.10.10.10">
    <property type="entry name" value="Winged helix-like DNA-binding domain superfamily/Winged helix DNA-binding domain"/>
    <property type="match status" value="1"/>
</dbReference>
<dbReference type="Proteomes" id="UP000063699">
    <property type="component" value="Chromosome"/>
</dbReference>
<reference evidence="5 6" key="1">
    <citation type="submission" date="2015-07" db="EMBL/GenBank/DDBJ databases">
        <title>Genome sequencing of Kibdelosporangium phytohabitans.</title>
        <authorList>
            <person name="Qin S."/>
            <person name="Xing K."/>
        </authorList>
    </citation>
    <scope>NUCLEOTIDE SEQUENCE [LARGE SCALE GENOMIC DNA]</scope>
    <source>
        <strain evidence="5 6">KLBMP1111</strain>
    </source>
</reference>
<dbReference type="SMART" id="SM00421">
    <property type="entry name" value="HTH_LUXR"/>
    <property type="match status" value="1"/>
</dbReference>
<evidence type="ECO:0000256" key="1">
    <source>
        <dbReference type="ARBA" id="ARBA00023015"/>
    </source>
</evidence>
<evidence type="ECO:0000256" key="3">
    <source>
        <dbReference type="ARBA" id="ARBA00023163"/>
    </source>
</evidence>
<dbReference type="KEGG" id="kphy:AOZ06_46890"/>